<name>A0A5B7JN24_PORTR</name>
<dbReference type="EMBL" id="VSRR010113060">
    <property type="protein sequence ID" value="MPC98210.1"/>
    <property type="molecule type" value="Genomic_DNA"/>
</dbReference>
<reference evidence="1 2" key="1">
    <citation type="submission" date="2019-05" db="EMBL/GenBank/DDBJ databases">
        <title>Another draft genome of Portunus trituberculatus and its Hox gene families provides insights of decapod evolution.</title>
        <authorList>
            <person name="Jeong J.-H."/>
            <person name="Song I."/>
            <person name="Kim S."/>
            <person name="Choi T."/>
            <person name="Kim D."/>
            <person name="Ryu S."/>
            <person name="Kim W."/>
        </authorList>
    </citation>
    <scope>NUCLEOTIDE SEQUENCE [LARGE SCALE GENOMIC DNA]</scope>
    <source>
        <tissue evidence="1">Muscle</tissue>
    </source>
</reference>
<sequence length="89" mass="10123">MIHLPSVLSITPQHHSFLIYVPHITPYLLYVTSTQHYPSLSPITHFATSFTLPLLYSSSLQTLPITSHHCPWHPLPFFPVTGYKLRIGS</sequence>
<evidence type="ECO:0000313" key="2">
    <source>
        <dbReference type="Proteomes" id="UP000324222"/>
    </source>
</evidence>
<dbReference type="Proteomes" id="UP000324222">
    <property type="component" value="Unassembled WGS sequence"/>
</dbReference>
<dbReference type="AlphaFoldDB" id="A0A5B7JN24"/>
<evidence type="ECO:0000313" key="1">
    <source>
        <dbReference type="EMBL" id="MPC98210.1"/>
    </source>
</evidence>
<protein>
    <submittedName>
        <fullName evidence="1">Uncharacterized protein</fullName>
    </submittedName>
</protein>
<gene>
    <name evidence="1" type="ORF">E2C01_093567</name>
</gene>
<keyword evidence="2" id="KW-1185">Reference proteome</keyword>
<organism evidence="1 2">
    <name type="scientific">Portunus trituberculatus</name>
    <name type="common">Swimming crab</name>
    <name type="synonym">Neptunus trituberculatus</name>
    <dbReference type="NCBI Taxonomy" id="210409"/>
    <lineage>
        <taxon>Eukaryota</taxon>
        <taxon>Metazoa</taxon>
        <taxon>Ecdysozoa</taxon>
        <taxon>Arthropoda</taxon>
        <taxon>Crustacea</taxon>
        <taxon>Multicrustacea</taxon>
        <taxon>Malacostraca</taxon>
        <taxon>Eumalacostraca</taxon>
        <taxon>Eucarida</taxon>
        <taxon>Decapoda</taxon>
        <taxon>Pleocyemata</taxon>
        <taxon>Brachyura</taxon>
        <taxon>Eubrachyura</taxon>
        <taxon>Portunoidea</taxon>
        <taxon>Portunidae</taxon>
        <taxon>Portuninae</taxon>
        <taxon>Portunus</taxon>
    </lineage>
</organism>
<accession>A0A5B7JN24</accession>
<proteinExistence type="predicted"/>
<comment type="caution">
    <text evidence="1">The sequence shown here is derived from an EMBL/GenBank/DDBJ whole genome shotgun (WGS) entry which is preliminary data.</text>
</comment>